<comment type="caution">
    <text evidence="7">The sequence shown here is derived from an EMBL/GenBank/DDBJ whole genome shotgun (WGS) entry which is preliminary data.</text>
</comment>
<dbReference type="RefSeq" id="WP_342854530.1">
    <property type="nucleotide sequence ID" value="NZ_JBBMRA010000009.1"/>
</dbReference>
<dbReference type="Pfam" id="PF00535">
    <property type="entry name" value="Glycos_transf_2"/>
    <property type="match status" value="1"/>
</dbReference>
<protein>
    <submittedName>
        <fullName evidence="7">Glycosyltransferase</fullName>
        <ecNumber evidence="7">2.4.-.-</ecNumber>
    </submittedName>
</protein>
<sequence length="243" mass="27368">MEPSLSLSVVIPIGPEESAVPSGLIDDLRSIPPSSEILFITCNQRFGAEQKQAVVTALKPLQVRWLASGQGRAVQMNHGAQAAAGQFIWFLHVDSRFSAALVEQLFTHLSNEPGKLHYCLLQFLADGAQGMAINGWGANLRSRVLGIPFGDQGFAVTRAVFDQVGGYPENVAYGEDHLFVWYARQQGIKLKCCDQYLQTSARKYRDKGWWYLTCRYQYLWIRQAIPELLKLLKTRYLSARCQR</sequence>
<dbReference type="PANTHER" id="PTHR43646:SF2">
    <property type="entry name" value="GLYCOSYLTRANSFERASE 2-LIKE DOMAIN-CONTAINING PROTEIN"/>
    <property type="match status" value="1"/>
</dbReference>
<accession>A0ABU9TT54</accession>
<proteinExistence type="predicted"/>
<dbReference type="GO" id="GO:0016757">
    <property type="term" value="F:glycosyltransferase activity"/>
    <property type="evidence" value="ECO:0007669"/>
    <property type="project" value="UniProtKB-KW"/>
</dbReference>
<evidence type="ECO:0000256" key="1">
    <source>
        <dbReference type="ARBA" id="ARBA00004236"/>
    </source>
</evidence>
<comment type="subcellular location">
    <subcellularLocation>
        <location evidence="1">Cell membrane</location>
    </subcellularLocation>
</comment>
<dbReference type="EMBL" id="JBBMRA010000009">
    <property type="protein sequence ID" value="MEM5536895.1"/>
    <property type="molecule type" value="Genomic_DNA"/>
</dbReference>
<reference evidence="7 8" key="1">
    <citation type="submission" date="2024-03" db="EMBL/GenBank/DDBJ databases">
        <title>Community enrichment and isolation of bacterial strains for fucoidan degradation.</title>
        <authorList>
            <person name="Sichert A."/>
        </authorList>
    </citation>
    <scope>NUCLEOTIDE SEQUENCE [LARGE SCALE GENOMIC DNA]</scope>
    <source>
        <strain evidence="7 8">AS76</strain>
    </source>
</reference>
<name>A0ABU9TT54_9GAMM</name>
<dbReference type="EC" id="2.4.-.-" evidence="7"/>
<dbReference type="SUPFAM" id="SSF53448">
    <property type="entry name" value="Nucleotide-diphospho-sugar transferases"/>
    <property type="match status" value="1"/>
</dbReference>
<feature type="domain" description="Glycosyltransferase 2-like" evidence="6">
    <location>
        <begin position="58"/>
        <end position="113"/>
    </location>
</feature>
<evidence type="ECO:0000259" key="6">
    <source>
        <dbReference type="Pfam" id="PF00535"/>
    </source>
</evidence>
<evidence type="ECO:0000313" key="7">
    <source>
        <dbReference type="EMBL" id="MEM5536895.1"/>
    </source>
</evidence>
<dbReference type="Proteomes" id="UP001449225">
    <property type="component" value="Unassembled WGS sequence"/>
</dbReference>
<evidence type="ECO:0000256" key="5">
    <source>
        <dbReference type="ARBA" id="ARBA00023136"/>
    </source>
</evidence>
<evidence type="ECO:0000256" key="3">
    <source>
        <dbReference type="ARBA" id="ARBA00022676"/>
    </source>
</evidence>
<dbReference type="PANTHER" id="PTHR43646">
    <property type="entry name" value="GLYCOSYLTRANSFERASE"/>
    <property type="match status" value="1"/>
</dbReference>
<evidence type="ECO:0000256" key="4">
    <source>
        <dbReference type="ARBA" id="ARBA00022679"/>
    </source>
</evidence>
<dbReference type="Gene3D" id="3.90.550.10">
    <property type="entry name" value="Spore Coat Polysaccharide Biosynthesis Protein SpsA, Chain A"/>
    <property type="match status" value="1"/>
</dbReference>
<dbReference type="InterPro" id="IPR029044">
    <property type="entry name" value="Nucleotide-diphossugar_trans"/>
</dbReference>
<keyword evidence="8" id="KW-1185">Reference proteome</keyword>
<evidence type="ECO:0000313" key="8">
    <source>
        <dbReference type="Proteomes" id="UP001449225"/>
    </source>
</evidence>
<evidence type="ECO:0000256" key="2">
    <source>
        <dbReference type="ARBA" id="ARBA00022475"/>
    </source>
</evidence>
<keyword evidence="5" id="KW-0472">Membrane</keyword>
<dbReference type="InterPro" id="IPR001173">
    <property type="entry name" value="Glyco_trans_2-like"/>
</dbReference>
<keyword evidence="3 7" id="KW-0328">Glycosyltransferase</keyword>
<keyword evidence="2" id="KW-1003">Cell membrane</keyword>
<organism evidence="7 8">
    <name type="scientific">Neptuniibacter pectenicola</name>
    <dbReference type="NCBI Taxonomy" id="1806669"/>
    <lineage>
        <taxon>Bacteria</taxon>
        <taxon>Pseudomonadati</taxon>
        <taxon>Pseudomonadota</taxon>
        <taxon>Gammaproteobacteria</taxon>
        <taxon>Oceanospirillales</taxon>
        <taxon>Oceanospirillaceae</taxon>
        <taxon>Neptuniibacter</taxon>
    </lineage>
</organism>
<keyword evidence="4 7" id="KW-0808">Transferase</keyword>
<gene>
    <name evidence="7" type="ORF">WNY58_10885</name>
</gene>